<name>A0A0P1I5W5_9RHOB</name>
<protein>
    <recommendedName>
        <fullName evidence="3">CENP-V/GFA domain-containing protein</fullName>
    </recommendedName>
</protein>
<accession>A0A0P1I5W5</accession>
<evidence type="ECO:0008006" key="3">
    <source>
        <dbReference type="Google" id="ProtNLM"/>
    </source>
</evidence>
<keyword evidence="2" id="KW-1185">Reference proteome</keyword>
<reference evidence="2" key="1">
    <citation type="submission" date="2015-09" db="EMBL/GenBank/DDBJ databases">
        <authorList>
            <person name="Rodrigo-Torres Lidia"/>
            <person name="Arahal R.David."/>
        </authorList>
    </citation>
    <scope>NUCLEOTIDE SEQUENCE [LARGE SCALE GENOMIC DNA]</scope>
    <source>
        <strain evidence="2">CECT 7735</strain>
    </source>
</reference>
<dbReference type="Pfam" id="PF19648">
    <property type="entry name" value="DUF6151"/>
    <property type="match status" value="1"/>
</dbReference>
<sequence length="196" mass="21179">MSEIPLSCSCGRFKAVLRDCDASSGRRLKCYCTDCQTAAHAFGGGEILDAHGGTDLFHTTPSKLETTEGEEHLACLRLSPEGLMRWYASCCDTPVFSTLASPKLRFIGISSKVVDGDLEATLGPIKTIAKTKDAKPGADGPTDSRYIGAVWGVLSRHMGAVITGKKHNPLFDDDATPVVEPRVLTKEQRKSFTPEY</sequence>
<organism evidence="1 2">
    <name type="scientific">Shimia thalassica</name>
    <dbReference type="NCBI Taxonomy" id="1715693"/>
    <lineage>
        <taxon>Bacteria</taxon>
        <taxon>Pseudomonadati</taxon>
        <taxon>Pseudomonadota</taxon>
        <taxon>Alphaproteobacteria</taxon>
        <taxon>Rhodobacterales</taxon>
        <taxon>Roseobacteraceae</taxon>
    </lineage>
</organism>
<evidence type="ECO:0000313" key="2">
    <source>
        <dbReference type="Proteomes" id="UP000051870"/>
    </source>
</evidence>
<dbReference type="RefSeq" id="WP_058310539.1">
    <property type="nucleotide sequence ID" value="NZ_CYTW01000001.1"/>
</dbReference>
<evidence type="ECO:0000313" key="1">
    <source>
        <dbReference type="EMBL" id="CUJ91791.1"/>
    </source>
</evidence>
<proteinExistence type="predicted"/>
<dbReference type="InterPro" id="IPR046149">
    <property type="entry name" value="DUF6151"/>
</dbReference>
<dbReference type="Gene3D" id="2.170.150.70">
    <property type="match status" value="1"/>
</dbReference>
<dbReference type="Proteomes" id="UP000051870">
    <property type="component" value="Unassembled WGS sequence"/>
</dbReference>
<gene>
    <name evidence="1" type="ORF">PH7735_01408</name>
</gene>
<dbReference type="GeneID" id="83880464"/>
<dbReference type="EMBL" id="CYTW01000001">
    <property type="protein sequence ID" value="CUJ91791.1"/>
    <property type="molecule type" value="Genomic_DNA"/>
</dbReference>
<dbReference type="AlphaFoldDB" id="A0A0P1I5W5"/>
<dbReference type="STRING" id="1715693.PH7735_01408"/>